<protein>
    <submittedName>
        <fullName evidence="1">Uncharacterized protein</fullName>
    </submittedName>
</protein>
<reference evidence="1" key="1">
    <citation type="submission" date="2019-03" db="EMBL/GenBank/DDBJ databases">
        <title>Single cell metagenomics reveals metabolic interactions within the superorganism composed of flagellate Streblomastix strix and complex community of Bacteroidetes bacteria on its surface.</title>
        <authorList>
            <person name="Treitli S.C."/>
            <person name="Kolisko M."/>
            <person name="Husnik F."/>
            <person name="Keeling P."/>
            <person name="Hampl V."/>
        </authorList>
    </citation>
    <scope>NUCLEOTIDE SEQUENCE</scope>
    <source>
        <strain evidence="1">STM</strain>
    </source>
</reference>
<accession>A0A5J4QJW3</accession>
<sequence length="111" mass="12730">MYHDWVNYVYDYEISMVRDDNVTDEEASGDIDSVLEFMNNNERFNDSIKLVISNYSGNCSTESSNSKGDYLVVSRYFTSYVLQDGVVTRSFHEDSAFSAGEQYDVSLTIPR</sequence>
<dbReference type="AlphaFoldDB" id="A0A5J4QJW3"/>
<name>A0A5J4QJW3_9ZZZZ</name>
<evidence type="ECO:0000313" key="1">
    <source>
        <dbReference type="EMBL" id="KAA6321298.1"/>
    </source>
</evidence>
<proteinExistence type="predicted"/>
<gene>
    <name evidence="1" type="ORF">EZS27_029037</name>
</gene>
<organism evidence="1">
    <name type="scientific">termite gut metagenome</name>
    <dbReference type="NCBI Taxonomy" id="433724"/>
    <lineage>
        <taxon>unclassified sequences</taxon>
        <taxon>metagenomes</taxon>
        <taxon>organismal metagenomes</taxon>
    </lineage>
</organism>
<dbReference type="EMBL" id="SNRY01003352">
    <property type="protein sequence ID" value="KAA6321298.1"/>
    <property type="molecule type" value="Genomic_DNA"/>
</dbReference>
<comment type="caution">
    <text evidence="1">The sequence shown here is derived from an EMBL/GenBank/DDBJ whole genome shotgun (WGS) entry which is preliminary data.</text>
</comment>